<name>A0ABD5NWQ4_9EURY</name>
<gene>
    <name evidence="1" type="ORF">ACFOZ7_05715</name>
</gene>
<organism evidence="1 2">
    <name type="scientific">Natribaculum luteum</name>
    <dbReference type="NCBI Taxonomy" id="1586232"/>
    <lineage>
        <taxon>Archaea</taxon>
        <taxon>Methanobacteriati</taxon>
        <taxon>Methanobacteriota</taxon>
        <taxon>Stenosarchaea group</taxon>
        <taxon>Halobacteria</taxon>
        <taxon>Halobacteriales</taxon>
        <taxon>Natrialbaceae</taxon>
        <taxon>Natribaculum</taxon>
    </lineage>
</organism>
<reference evidence="1 2" key="1">
    <citation type="journal article" date="2014" name="Int. J. Syst. Evol. Microbiol.">
        <title>Complete genome sequence of Corynebacterium casei LMG S-19264T (=DSM 44701T), isolated from a smear-ripened cheese.</title>
        <authorList>
            <consortium name="US DOE Joint Genome Institute (JGI-PGF)"/>
            <person name="Walter F."/>
            <person name="Albersmeier A."/>
            <person name="Kalinowski J."/>
            <person name="Ruckert C."/>
        </authorList>
    </citation>
    <scope>NUCLEOTIDE SEQUENCE [LARGE SCALE GENOMIC DNA]</scope>
    <source>
        <strain evidence="1 2">IBRC-M 10912</strain>
    </source>
</reference>
<accession>A0ABD5NWQ4</accession>
<proteinExistence type="predicted"/>
<dbReference type="RefSeq" id="WP_377070688.1">
    <property type="nucleotide sequence ID" value="NZ_JBHSDJ010000013.1"/>
</dbReference>
<dbReference type="Proteomes" id="UP001595821">
    <property type="component" value="Unassembled WGS sequence"/>
</dbReference>
<dbReference type="EMBL" id="JBHSDJ010000013">
    <property type="protein sequence ID" value="MFC4246494.1"/>
    <property type="molecule type" value="Genomic_DNA"/>
</dbReference>
<comment type="caution">
    <text evidence="1">The sequence shown here is derived from an EMBL/GenBank/DDBJ whole genome shotgun (WGS) entry which is preliminary data.</text>
</comment>
<dbReference type="AlphaFoldDB" id="A0ABD5NWQ4"/>
<protein>
    <recommendedName>
        <fullName evidence="3">Amphi-Trp domain-containing protein</fullName>
    </recommendedName>
</protein>
<sequence length="107" mass="12077">MPAKNTVKLPRGVTQEDARSFIQTLAEEEDLIIESVDVSGGETWISLKTQPSLLSWGEKINLRIDDDEIEIESKASSQIIDWGKPDDNVDLVTQRLKSDFGRRSNYV</sequence>
<evidence type="ECO:0000313" key="1">
    <source>
        <dbReference type="EMBL" id="MFC4246494.1"/>
    </source>
</evidence>
<evidence type="ECO:0008006" key="3">
    <source>
        <dbReference type="Google" id="ProtNLM"/>
    </source>
</evidence>
<evidence type="ECO:0000313" key="2">
    <source>
        <dbReference type="Proteomes" id="UP001595821"/>
    </source>
</evidence>